<dbReference type="InterPro" id="IPR015919">
    <property type="entry name" value="Cadherin-like_sf"/>
</dbReference>
<dbReference type="Gene3D" id="2.60.40.10">
    <property type="entry name" value="Immunoglobulins"/>
    <property type="match status" value="1"/>
</dbReference>
<keyword evidence="3" id="KW-1185">Reference proteome</keyword>
<feature type="region of interest" description="Disordered" evidence="1">
    <location>
        <begin position="235"/>
        <end position="314"/>
    </location>
</feature>
<sequence length="314" mass="32885">MKVTLRWAASLTLIGGLAVGCGETGTSSRTYRDPIVFDKTSLPVAYLGENYTETIAVRGGAGPYGVRLASGELPAGLKLAGGRLTGQPAKVGTYRFTLEASDANLSSKAQEFTLNVNEQPPLSFKLELPAAEIRGETRIPLTLTSPRSIRAGRVVWELPSGVRVTKVSAETGVGALFWKQNGRVLTVDLGFREAPRTGERAALISVRPSRPVLLDSRSLGFRALDGQGKELAAQLTPAEKVQAEQAAQARTEAAPQSGEGEARPPAAQAPASGPAEEAAPARPATAPAAPASEPDGASPRRAWPQRPSPAQVQP</sequence>
<dbReference type="InterPro" id="IPR013783">
    <property type="entry name" value="Ig-like_fold"/>
</dbReference>
<proteinExistence type="predicted"/>
<organism evidence="2 3">
    <name type="scientific">Deinococcus lacus</name>
    <dbReference type="NCBI Taxonomy" id="392561"/>
    <lineage>
        <taxon>Bacteria</taxon>
        <taxon>Thermotogati</taxon>
        <taxon>Deinococcota</taxon>
        <taxon>Deinococci</taxon>
        <taxon>Deinococcales</taxon>
        <taxon>Deinococcaceae</taxon>
        <taxon>Deinococcus</taxon>
    </lineage>
</organism>
<gene>
    <name evidence="2" type="ORF">ACFP81_00345</name>
</gene>
<accession>A0ABW1YAZ9</accession>
<dbReference type="SUPFAM" id="SSF49313">
    <property type="entry name" value="Cadherin-like"/>
    <property type="match status" value="1"/>
</dbReference>
<evidence type="ECO:0000313" key="3">
    <source>
        <dbReference type="Proteomes" id="UP001596297"/>
    </source>
</evidence>
<dbReference type="Proteomes" id="UP001596297">
    <property type="component" value="Unassembled WGS sequence"/>
</dbReference>
<feature type="compositionally biased region" description="Low complexity" evidence="1">
    <location>
        <begin position="243"/>
        <end position="256"/>
    </location>
</feature>
<dbReference type="Pfam" id="PF05345">
    <property type="entry name" value="He_PIG"/>
    <property type="match status" value="1"/>
</dbReference>
<comment type="caution">
    <text evidence="2">The sequence shown here is derived from an EMBL/GenBank/DDBJ whole genome shotgun (WGS) entry which is preliminary data.</text>
</comment>
<evidence type="ECO:0000256" key="1">
    <source>
        <dbReference type="SAM" id="MobiDB-lite"/>
    </source>
</evidence>
<evidence type="ECO:0000313" key="2">
    <source>
        <dbReference type="EMBL" id="MFC6590637.1"/>
    </source>
</evidence>
<protein>
    <submittedName>
        <fullName evidence="2">Ig domain-containing protein</fullName>
    </submittedName>
</protein>
<dbReference type="RefSeq" id="WP_380081659.1">
    <property type="nucleotide sequence ID" value="NZ_JBHSWD010000001.1"/>
</dbReference>
<dbReference type="PROSITE" id="PS51257">
    <property type="entry name" value="PROKAR_LIPOPROTEIN"/>
    <property type="match status" value="1"/>
</dbReference>
<name>A0ABW1YAZ9_9DEIO</name>
<feature type="compositionally biased region" description="Low complexity" evidence="1">
    <location>
        <begin position="263"/>
        <end position="294"/>
    </location>
</feature>
<reference evidence="3" key="1">
    <citation type="journal article" date="2019" name="Int. J. Syst. Evol. Microbiol.">
        <title>The Global Catalogue of Microorganisms (GCM) 10K type strain sequencing project: providing services to taxonomists for standard genome sequencing and annotation.</title>
        <authorList>
            <consortium name="The Broad Institute Genomics Platform"/>
            <consortium name="The Broad Institute Genome Sequencing Center for Infectious Disease"/>
            <person name="Wu L."/>
            <person name="Ma J."/>
        </authorList>
    </citation>
    <scope>NUCLEOTIDE SEQUENCE [LARGE SCALE GENOMIC DNA]</scope>
    <source>
        <strain evidence="3">CGMCC 1.15772</strain>
    </source>
</reference>
<dbReference type="EMBL" id="JBHSWD010000001">
    <property type="protein sequence ID" value="MFC6590637.1"/>
    <property type="molecule type" value="Genomic_DNA"/>
</dbReference>